<dbReference type="Pfam" id="PF01547">
    <property type="entry name" value="SBP_bac_1"/>
    <property type="match status" value="1"/>
</dbReference>
<dbReference type="EMBL" id="CP011393">
    <property type="protein sequence ID" value="ANE41241.1"/>
    <property type="molecule type" value="Genomic_DNA"/>
</dbReference>
<dbReference type="InterPro" id="IPR006059">
    <property type="entry name" value="SBP"/>
</dbReference>
<keyword evidence="3 4" id="KW-0732">Signal</keyword>
<sequence>MRKFLLAVLLLTLAVVAFSGSRVTITMTAGAVGKELEVLYAQLDVFMKQNPNIKVSVMPMPNSSTERHDLYVTYLASGEKEPTVLMLDVIWPAEFAPYLEDLTADKDYFELNKFLPGTVKAATVNGRIVAIPWFTDAGLLYYRKDLLEKYGFKNPPKTWDELVQMAKTITAKEKNMVGFVWQGARYEGLVCDFMEYLVSFGGDVLDEQGNVIINSPAAVKALQFMVDLIYTHKVSPQAVTTYMEEEARRAFQNGQAVFMRNWPYAWSLLNDPKESKVAGKVGVAPLPAGPGGKSAATLGGWMLGINKNATPEEKEAAKKLIKFLTSYEQQLYKAVNAGQNPTMMDVYKDPALKKAAPFMVELYGMFINAVPRPRTAKYSEISDVIQKYVHAALTKQTTPQKAIEDMAKELNKVLGK</sequence>
<gene>
    <name evidence="5" type="ORF">JM64_04050</name>
</gene>
<name>A0A172T2P8_FERPE</name>
<evidence type="ECO:0000313" key="6">
    <source>
        <dbReference type="Proteomes" id="UP000077096"/>
    </source>
</evidence>
<evidence type="ECO:0000256" key="3">
    <source>
        <dbReference type="ARBA" id="ARBA00022729"/>
    </source>
</evidence>
<proteinExistence type="inferred from homology"/>
<evidence type="ECO:0000256" key="1">
    <source>
        <dbReference type="ARBA" id="ARBA00008520"/>
    </source>
</evidence>
<accession>A0A172T2P8</accession>
<dbReference type="AlphaFoldDB" id="A0A172T2P8"/>
<dbReference type="KEGG" id="fng:JM64_04050"/>
<feature type="signal peptide" evidence="4">
    <location>
        <begin position="1"/>
        <end position="19"/>
    </location>
</feature>
<dbReference type="CDD" id="cd14750">
    <property type="entry name" value="PBP2_TMBP"/>
    <property type="match status" value="1"/>
</dbReference>
<dbReference type="InterPro" id="IPR050490">
    <property type="entry name" value="Bact_solute-bd_prot1"/>
</dbReference>
<dbReference type="Gene3D" id="3.40.190.10">
    <property type="entry name" value="Periplasmic binding protein-like II"/>
    <property type="match status" value="2"/>
</dbReference>
<comment type="similarity">
    <text evidence="1">Belongs to the bacterial solute-binding protein 1 family.</text>
</comment>
<organism evidence="5 6">
    <name type="scientific">Fervidobacterium pennivorans</name>
    <dbReference type="NCBI Taxonomy" id="93466"/>
    <lineage>
        <taxon>Bacteria</taxon>
        <taxon>Thermotogati</taxon>
        <taxon>Thermotogota</taxon>
        <taxon>Thermotogae</taxon>
        <taxon>Thermotogales</taxon>
        <taxon>Fervidobacteriaceae</taxon>
        <taxon>Fervidobacterium</taxon>
    </lineage>
</organism>
<evidence type="ECO:0000256" key="4">
    <source>
        <dbReference type="SAM" id="SignalP"/>
    </source>
</evidence>
<keyword evidence="2" id="KW-0813">Transport</keyword>
<feature type="chain" id="PRO_5008000374" evidence="4">
    <location>
        <begin position="20"/>
        <end position="416"/>
    </location>
</feature>
<dbReference type="SUPFAM" id="SSF53850">
    <property type="entry name" value="Periplasmic binding protein-like II"/>
    <property type="match status" value="1"/>
</dbReference>
<dbReference type="PANTHER" id="PTHR43649:SF34">
    <property type="entry name" value="ABC TRANSPORTER PERIPLASMIC-BINDING PROTEIN YCJN-RELATED"/>
    <property type="match status" value="1"/>
</dbReference>
<evidence type="ECO:0000256" key="2">
    <source>
        <dbReference type="ARBA" id="ARBA00022448"/>
    </source>
</evidence>
<reference evidence="5 6" key="1">
    <citation type="submission" date="2014-08" db="EMBL/GenBank/DDBJ databases">
        <title>Fervidobacterium pennivorans DYC genome.</title>
        <authorList>
            <person name="Wushke S."/>
        </authorList>
    </citation>
    <scope>NUCLEOTIDE SEQUENCE [LARGE SCALE GENOMIC DNA]</scope>
    <source>
        <strain evidence="5 6">DYC</strain>
    </source>
</reference>
<dbReference type="OrthoDB" id="9808332at2"/>
<dbReference type="PATRIC" id="fig|93466.3.peg.871"/>
<protein>
    <submittedName>
        <fullName evidence="5">ABC transporter substrate-binding protein</fullName>
    </submittedName>
</protein>
<dbReference type="Proteomes" id="UP000077096">
    <property type="component" value="Chromosome"/>
</dbReference>
<dbReference type="PANTHER" id="PTHR43649">
    <property type="entry name" value="ARABINOSE-BINDING PROTEIN-RELATED"/>
    <property type="match status" value="1"/>
</dbReference>
<evidence type="ECO:0000313" key="5">
    <source>
        <dbReference type="EMBL" id="ANE41241.1"/>
    </source>
</evidence>